<evidence type="ECO:0000313" key="3">
    <source>
        <dbReference type="EMBL" id="TDL23116.1"/>
    </source>
</evidence>
<keyword evidence="2" id="KW-1133">Transmembrane helix</keyword>
<accession>A0A4Y7Q713</accession>
<dbReference type="EMBL" id="ML170172">
    <property type="protein sequence ID" value="TDL23116.1"/>
    <property type="molecule type" value="Genomic_DNA"/>
</dbReference>
<gene>
    <name evidence="3" type="ORF">BD410DRAFT_721940</name>
</gene>
<dbReference type="Gene3D" id="3.80.10.10">
    <property type="entry name" value="Ribonuclease Inhibitor"/>
    <property type="match status" value="1"/>
</dbReference>
<feature type="transmembrane region" description="Helical" evidence="2">
    <location>
        <begin position="47"/>
        <end position="68"/>
    </location>
</feature>
<dbReference type="Proteomes" id="UP000294933">
    <property type="component" value="Unassembled WGS sequence"/>
</dbReference>
<proteinExistence type="predicted"/>
<reference evidence="3 4" key="1">
    <citation type="submission" date="2018-06" db="EMBL/GenBank/DDBJ databases">
        <title>A transcriptomic atlas of mushroom development highlights an independent origin of complex multicellularity.</title>
        <authorList>
            <consortium name="DOE Joint Genome Institute"/>
            <person name="Krizsan K."/>
            <person name="Almasi E."/>
            <person name="Merenyi Z."/>
            <person name="Sahu N."/>
            <person name="Viragh M."/>
            <person name="Koszo T."/>
            <person name="Mondo S."/>
            <person name="Kiss B."/>
            <person name="Balint B."/>
            <person name="Kues U."/>
            <person name="Barry K."/>
            <person name="Hegedus J.C."/>
            <person name="Henrissat B."/>
            <person name="Johnson J."/>
            <person name="Lipzen A."/>
            <person name="Ohm R."/>
            <person name="Nagy I."/>
            <person name="Pangilinan J."/>
            <person name="Yan J."/>
            <person name="Xiong Y."/>
            <person name="Grigoriev I.V."/>
            <person name="Hibbett D.S."/>
            <person name="Nagy L.G."/>
        </authorList>
    </citation>
    <scope>NUCLEOTIDE SEQUENCE [LARGE SCALE GENOMIC DNA]</scope>
    <source>
        <strain evidence="3 4">SZMC22713</strain>
    </source>
</reference>
<sequence>MFSIRTWGRDANIAPIQQPNYGRWPPLHIEKRHCPCQDEKKKKRRRLWTILLVIILIYLLANTTFLNVRVVTMQPSSSSSQQKPPPSSGTSTPTTLSADAQQCLSQFTLNAPANPSSYPCSSCLPVLQGVPESFANTDPQDGQSVQNAIQFCGLKAIFDSADSTGQTALGNGNWVKDIKFCAWSGVSCDGVGLVSAIQLTFPGVPAAIPQEVGSLAGLQNFQVIGNNAVPGGSLPSTFTNITSLATLHLESTGMSALPDGLFSSLKKVTTLALLKNQQFGGALPSSVTQLSLQSLIVNSQPLSAPLTTLLSSTTLQSSLLVLDLSGTGLATPIPPSISAFTSLKELHLDNNNLQPPLPALPTATLQTLSLSNNTALNGAIPAGVCASAALKSCNLHLTGLGGSGTCGSCQF</sequence>
<evidence type="ECO:0000256" key="1">
    <source>
        <dbReference type="SAM" id="MobiDB-lite"/>
    </source>
</evidence>
<keyword evidence="4" id="KW-1185">Reference proteome</keyword>
<keyword evidence="2" id="KW-0812">Transmembrane</keyword>
<feature type="region of interest" description="Disordered" evidence="1">
    <location>
        <begin position="75"/>
        <end position="95"/>
    </location>
</feature>
<dbReference type="SUPFAM" id="SSF52058">
    <property type="entry name" value="L domain-like"/>
    <property type="match status" value="1"/>
</dbReference>
<dbReference type="PANTHER" id="PTHR48057">
    <property type="entry name" value="LEUCINE-RICH REPEAT SERINE/THREONINE-PROTEIN KINASE 1"/>
    <property type="match status" value="1"/>
</dbReference>
<dbReference type="InterPro" id="IPR032675">
    <property type="entry name" value="LRR_dom_sf"/>
</dbReference>
<evidence type="ECO:0000313" key="4">
    <source>
        <dbReference type="Proteomes" id="UP000294933"/>
    </source>
</evidence>
<evidence type="ECO:0000256" key="2">
    <source>
        <dbReference type="SAM" id="Phobius"/>
    </source>
</evidence>
<dbReference type="OrthoDB" id="676979at2759"/>
<dbReference type="STRING" id="50990.A0A4Y7Q713"/>
<keyword evidence="2" id="KW-0472">Membrane</keyword>
<organism evidence="3 4">
    <name type="scientific">Rickenella mellea</name>
    <dbReference type="NCBI Taxonomy" id="50990"/>
    <lineage>
        <taxon>Eukaryota</taxon>
        <taxon>Fungi</taxon>
        <taxon>Dikarya</taxon>
        <taxon>Basidiomycota</taxon>
        <taxon>Agaricomycotina</taxon>
        <taxon>Agaricomycetes</taxon>
        <taxon>Hymenochaetales</taxon>
        <taxon>Rickenellaceae</taxon>
        <taxon>Rickenella</taxon>
    </lineage>
</organism>
<dbReference type="AlphaFoldDB" id="A0A4Y7Q713"/>
<dbReference type="VEuPathDB" id="FungiDB:BD410DRAFT_721940"/>
<dbReference type="InterPro" id="IPR052595">
    <property type="entry name" value="LRRC69/RLP"/>
</dbReference>
<name>A0A4Y7Q713_9AGAM</name>
<protein>
    <submittedName>
        <fullName evidence="3">L domain-like protein</fullName>
    </submittedName>
</protein>